<dbReference type="InterPro" id="IPR002464">
    <property type="entry name" value="DNA/RNA_helicase_DEAH_CS"/>
</dbReference>
<dbReference type="CDD" id="cd17978">
    <property type="entry name" value="DEXHc_DHX33"/>
    <property type="match status" value="1"/>
</dbReference>
<dbReference type="EC" id="3.6.4.13" evidence="1"/>
<dbReference type="SUPFAM" id="SSF52540">
    <property type="entry name" value="P-loop containing nucleoside triphosphate hydrolases"/>
    <property type="match status" value="1"/>
</dbReference>
<name>A0A2N9EV69_FAGSY</name>
<dbReference type="GO" id="GO:0003724">
    <property type="term" value="F:RNA helicase activity"/>
    <property type="evidence" value="ECO:0007669"/>
    <property type="project" value="UniProtKB-EC"/>
</dbReference>
<dbReference type="Gene3D" id="3.40.50.300">
    <property type="entry name" value="P-loop containing nucleotide triphosphate hydrolases"/>
    <property type="match status" value="2"/>
</dbReference>
<dbReference type="GO" id="GO:0005524">
    <property type="term" value="F:ATP binding"/>
    <property type="evidence" value="ECO:0007669"/>
    <property type="project" value="UniProtKB-KW"/>
</dbReference>
<gene>
    <name evidence="13" type="ORF">FSB_LOCUS6366</name>
</gene>
<evidence type="ECO:0000259" key="11">
    <source>
        <dbReference type="PROSITE" id="PS51192"/>
    </source>
</evidence>
<feature type="domain" description="Helicase C-terminal" evidence="12">
    <location>
        <begin position="279"/>
        <end position="453"/>
    </location>
</feature>
<evidence type="ECO:0000313" key="13">
    <source>
        <dbReference type="EMBL" id="SPC78484.1"/>
    </source>
</evidence>
<evidence type="ECO:0000256" key="7">
    <source>
        <dbReference type="ARBA" id="ARBA00022840"/>
    </source>
</evidence>
<dbReference type="InterPro" id="IPR048333">
    <property type="entry name" value="HA2_WH"/>
</dbReference>
<dbReference type="GO" id="GO:0045943">
    <property type="term" value="P:positive regulation of transcription by RNA polymerase I"/>
    <property type="evidence" value="ECO:0007669"/>
    <property type="project" value="TreeGrafter"/>
</dbReference>
<keyword evidence="2" id="KW-0507">mRNA processing</keyword>
<dbReference type="SMART" id="SM00847">
    <property type="entry name" value="HA2"/>
    <property type="match status" value="1"/>
</dbReference>
<keyword evidence="4" id="KW-0547">Nucleotide-binding</keyword>
<evidence type="ECO:0000256" key="9">
    <source>
        <dbReference type="ARBA" id="ARBA00047984"/>
    </source>
</evidence>
<dbReference type="GO" id="GO:0005681">
    <property type="term" value="C:spliceosomal complex"/>
    <property type="evidence" value="ECO:0007669"/>
    <property type="project" value="UniProtKB-KW"/>
</dbReference>
<reference evidence="13" key="1">
    <citation type="submission" date="2018-02" db="EMBL/GenBank/DDBJ databases">
        <authorList>
            <person name="Cohen D.B."/>
            <person name="Kent A.D."/>
        </authorList>
    </citation>
    <scope>NUCLEOTIDE SEQUENCE</scope>
</reference>
<dbReference type="InterPro" id="IPR027417">
    <property type="entry name" value="P-loop_NTPase"/>
</dbReference>
<dbReference type="Pfam" id="PF00271">
    <property type="entry name" value="Helicase_C"/>
    <property type="match status" value="1"/>
</dbReference>
<evidence type="ECO:0000259" key="12">
    <source>
        <dbReference type="PROSITE" id="PS51194"/>
    </source>
</evidence>
<feature type="region of interest" description="Disordered" evidence="10">
    <location>
        <begin position="819"/>
        <end position="847"/>
    </location>
</feature>
<dbReference type="FunFam" id="3.40.50.1820:FF:000025">
    <property type="entry name" value="putative methylesterase 11, chloroplastic"/>
    <property type="match status" value="1"/>
</dbReference>
<feature type="compositionally biased region" description="Basic residues" evidence="10">
    <location>
        <begin position="835"/>
        <end position="845"/>
    </location>
</feature>
<feature type="domain" description="Helicase ATP-binding" evidence="11">
    <location>
        <begin position="52"/>
        <end position="256"/>
    </location>
</feature>
<dbReference type="CDD" id="cd18791">
    <property type="entry name" value="SF2_C_RHA"/>
    <property type="match status" value="1"/>
</dbReference>
<dbReference type="Pfam" id="PF00270">
    <property type="entry name" value="DEAD"/>
    <property type="match status" value="1"/>
</dbReference>
<dbReference type="PROSITE" id="PS51192">
    <property type="entry name" value="HELICASE_ATP_BIND_1"/>
    <property type="match status" value="1"/>
</dbReference>
<dbReference type="GO" id="GO:0006397">
    <property type="term" value="P:mRNA processing"/>
    <property type="evidence" value="ECO:0007669"/>
    <property type="project" value="UniProtKB-KW"/>
</dbReference>
<dbReference type="PANTHER" id="PTHR18934">
    <property type="entry name" value="ATP-DEPENDENT RNA HELICASE"/>
    <property type="match status" value="1"/>
</dbReference>
<organism evidence="13">
    <name type="scientific">Fagus sylvatica</name>
    <name type="common">Beechnut</name>
    <dbReference type="NCBI Taxonomy" id="28930"/>
    <lineage>
        <taxon>Eukaryota</taxon>
        <taxon>Viridiplantae</taxon>
        <taxon>Streptophyta</taxon>
        <taxon>Embryophyta</taxon>
        <taxon>Tracheophyta</taxon>
        <taxon>Spermatophyta</taxon>
        <taxon>Magnoliopsida</taxon>
        <taxon>eudicotyledons</taxon>
        <taxon>Gunneridae</taxon>
        <taxon>Pentapetalae</taxon>
        <taxon>rosids</taxon>
        <taxon>fabids</taxon>
        <taxon>Fagales</taxon>
        <taxon>Fagaceae</taxon>
        <taxon>Fagus</taxon>
    </lineage>
</organism>
<dbReference type="InterPro" id="IPR007502">
    <property type="entry name" value="Helicase-assoc_dom"/>
</dbReference>
<evidence type="ECO:0000256" key="6">
    <source>
        <dbReference type="ARBA" id="ARBA00022806"/>
    </source>
</evidence>
<proteinExistence type="predicted"/>
<comment type="catalytic activity">
    <reaction evidence="9">
        <text>ATP + H2O = ADP + phosphate + H(+)</text>
        <dbReference type="Rhea" id="RHEA:13065"/>
        <dbReference type="ChEBI" id="CHEBI:15377"/>
        <dbReference type="ChEBI" id="CHEBI:15378"/>
        <dbReference type="ChEBI" id="CHEBI:30616"/>
        <dbReference type="ChEBI" id="CHEBI:43474"/>
        <dbReference type="ChEBI" id="CHEBI:456216"/>
        <dbReference type="EC" id="3.6.4.13"/>
    </reaction>
</comment>
<dbReference type="InterPro" id="IPR000073">
    <property type="entry name" value="AB_hydrolase_1"/>
</dbReference>
<sequence>MPSMAQGGLRKSTENHNQLNRNFPNHDSFSRKQKIAQHRKSLPIASVEKRLVDEVRKNDILIIVGETGSGKTTQLPQFLFNAGFCREGKTIGITQPRRVAAVTVAKRVAEECGVQLGQRVGYSIRFEDTTSGSTRIKYMTDGLLLREALLDPYLSRYSVIIVDEAHERTVHTDVLLGLLKDVQKARSKTFNGHLNSESKTTDGTMLDKDNGAAAISFLKQSQGGKFPPLKLVIMSASLDARGFSEYFGGAKAVHIQGRQFPVDIFYTHHAEPDYLDATLITIFQIHLEEGPGDILVFLTGQEEIESVERLIKERLQRLPEGSQKLLTVPIFSALPSEKQMRAFAPAPTGFRKVILATNIAETSITIPGIRYVIDPGFVKARSYDPLKGMESLIIVPTSKAQALQRSGRAGREGPGKCFRLYPEGEFEKLEDSTKPEIKRCNLSNVILQLKALGVDDILGFDFMEKPSRASIVKSLEQLYLLGALTDECKLSNPVGQQMARLPLDPVYSKALILASQFNCLEEMLITVALLSVESIFYTPREKFEEARTAMKCFSSPEGDHLTLINVYRASDEFLEKRTMGLNKEKSEKILRKWCKENFINSRSLRHARDIHSQIRGHVEQMGLCIASCGDDMLPFRRCLAASFFINAALKQPEGTYRALASGQVVQIHPSSVLFQAKPECIIFNELVQTNHKYIRNITRIDYLWLSELAPQSNLMVTGSFVWQWLFNLVQPLVSGCCLMAMYNDSMRSFLSRHLGRLNKLQLFESLLCAETHALVSVENTTTVDLDRAAVIGVSDVAPNTTPMGNSWACFTPKGVTFTRKPSKHLPNSSPFSSTTKKRTSSSKKKEKLEINDALIQQHALAAALLFHHHQQNGSLQLNRSTSVVYPSPAGPKKLPKSSSSRQRSRTDDSLIQPHQLVNKDLKIDGLETIHFVLVHGGGFGAWCWYKTITLLEEGGYRVDAVDLAASGIHALDTNSITSLAQYIKPLTDILEKLGDGEKVILVGHDFGGACISYVMELFPSKISKAIFIAAAMLSSGQSTLDMFSQQTGSNDLMQRAQIFLYTNGKDHPPTAIDLDKELVKDFLFNQSPAKDVALALVSMRPIPFAPVIEKLSLSEVNYGSVRRFYIVTQEDCAIPVALQENMINTNPPEGFFWLKGSDHAPFFSRPQSLHKILVEISQIPPKSES</sequence>
<dbReference type="Gene3D" id="3.40.50.1820">
    <property type="entry name" value="alpha/beta hydrolase"/>
    <property type="match status" value="1"/>
</dbReference>
<evidence type="ECO:0000256" key="1">
    <source>
        <dbReference type="ARBA" id="ARBA00012552"/>
    </source>
</evidence>
<dbReference type="PANTHER" id="PTHR18934:SF118">
    <property type="entry name" value="ATP-DEPENDENT RNA HELICASE DHX33"/>
    <property type="match status" value="1"/>
</dbReference>
<evidence type="ECO:0000256" key="5">
    <source>
        <dbReference type="ARBA" id="ARBA00022801"/>
    </source>
</evidence>
<dbReference type="Pfam" id="PF21010">
    <property type="entry name" value="HA2_C"/>
    <property type="match status" value="1"/>
</dbReference>
<feature type="region of interest" description="Disordered" evidence="10">
    <location>
        <begin position="1"/>
        <end position="27"/>
    </location>
</feature>
<keyword evidence="7" id="KW-0067">ATP-binding</keyword>
<keyword evidence="5" id="KW-0378">Hydrolase</keyword>
<evidence type="ECO:0000256" key="10">
    <source>
        <dbReference type="SAM" id="MobiDB-lite"/>
    </source>
</evidence>
<dbReference type="InterPro" id="IPR029058">
    <property type="entry name" value="AB_hydrolase_fold"/>
</dbReference>
<keyword evidence="8" id="KW-0508">mRNA splicing</keyword>
<dbReference type="InterPro" id="IPR001650">
    <property type="entry name" value="Helicase_C-like"/>
</dbReference>
<dbReference type="SMART" id="SM00382">
    <property type="entry name" value="AAA"/>
    <property type="match status" value="1"/>
</dbReference>
<dbReference type="GO" id="GO:0003725">
    <property type="term" value="F:double-stranded RNA binding"/>
    <property type="evidence" value="ECO:0007669"/>
    <property type="project" value="TreeGrafter"/>
</dbReference>
<dbReference type="SMART" id="SM00490">
    <property type="entry name" value="HELICc"/>
    <property type="match status" value="1"/>
</dbReference>
<dbReference type="GO" id="GO:0052689">
    <property type="term" value="F:carboxylic ester hydrolase activity"/>
    <property type="evidence" value="ECO:0007669"/>
    <property type="project" value="UniProtKB-ARBA"/>
</dbReference>
<evidence type="ECO:0000256" key="4">
    <source>
        <dbReference type="ARBA" id="ARBA00022741"/>
    </source>
</evidence>
<dbReference type="EMBL" id="OIVN01000335">
    <property type="protein sequence ID" value="SPC78484.1"/>
    <property type="molecule type" value="Genomic_DNA"/>
</dbReference>
<dbReference type="Gene3D" id="1.20.120.1080">
    <property type="match status" value="1"/>
</dbReference>
<dbReference type="Pfam" id="PF07717">
    <property type="entry name" value="OB_NTP_bind"/>
    <property type="match status" value="1"/>
</dbReference>
<dbReference type="Pfam" id="PF04408">
    <property type="entry name" value="WHD_HA2"/>
    <property type="match status" value="1"/>
</dbReference>
<keyword evidence="3" id="KW-0747">Spliceosome</keyword>
<dbReference type="Pfam" id="PF12697">
    <property type="entry name" value="Abhydrolase_6"/>
    <property type="match status" value="1"/>
</dbReference>
<protein>
    <recommendedName>
        <fullName evidence="1">RNA helicase</fullName>
        <ecNumber evidence="1">3.6.4.13</ecNumber>
    </recommendedName>
</protein>
<evidence type="ECO:0000256" key="2">
    <source>
        <dbReference type="ARBA" id="ARBA00022664"/>
    </source>
</evidence>
<dbReference type="InterPro" id="IPR011709">
    <property type="entry name" value="DEAD-box_helicase_OB_fold"/>
</dbReference>
<dbReference type="GO" id="GO:0005730">
    <property type="term" value="C:nucleolus"/>
    <property type="evidence" value="ECO:0007669"/>
    <property type="project" value="TreeGrafter"/>
</dbReference>
<dbReference type="PROSITE" id="PS00690">
    <property type="entry name" value="DEAH_ATP_HELICASE"/>
    <property type="match status" value="1"/>
</dbReference>
<dbReference type="PROSITE" id="PS51194">
    <property type="entry name" value="HELICASE_CTER"/>
    <property type="match status" value="1"/>
</dbReference>
<dbReference type="InterPro" id="IPR003593">
    <property type="entry name" value="AAA+_ATPase"/>
</dbReference>
<accession>A0A2N9EV69</accession>
<feature type="region of interest" description="Disordered" evidence="10">
    <location>
        <begin position="877"/>
        <end position="911"/>
    </location>
</feature>
<dbReference type="AlphaFoldDB" id="A0A2N9EV69"/>
<dbReference type="SUPFAM" id="SSF53474">
    <property type="entry name" value="alpha/beta-Hydrolases"/>
    <property type="match status" value="1"/>
</dbReference>
<dbReference type="InterPro" id="IPR011545">
    <property type="entry name" value="DEAD/DEAH_box_helicase_dom"/>
</dbReference>
<keyword evidence="6" id="KW-0347">Helicase</keyword>
<dbReference type="InterPro" id="IPR014001">
    <property type="entry name" value="Helicase_ATP-bd"/>
</dbReference>
<evidence type="ECO:0000256" key="8">
    <source>
        <dbReference type="ARBA" id="ARBA00023187"/>
    </source>
</evidence>
<feature type="compositionally biased region" description="Polar residues" evidence="10">
    <location>
        <begin position="15"/>
        <end position="27"/>
    </location>
</feature>
<dbReference type="GO" id="GO:0008380">
    <property type="term" value="P:RNA splicing"/>
    <property type="evidence" value="ECO:0007669"/>
    <property type="project" value="UniProtKB-KW"/>
</dbReference>
<evidence type="ECO:0000256" key="3">
    <source>
        <dbReference type="ARBA" id="ARBA00022728"/>
    </source>
</evidence>
<feature type="compositionally biased region" description="Low complexity" evidence="10">
    <location>
        <begin position="886"/>
        <end position="901"/>
    </location>
</feature>
<dbReference type="SMART" id="SM00487">
    <property type="entry name" value="DEXDc"/>
    <property type="match status" value="1"/>
</dbReference>
<dbReference type="FunFam" id="3.40.50.300:FF:000007">
    <property type="entry name" value="Pre-mRNA-splicing factor ATP-dependent RNA helicase"/>
    <property type="match status" value="1"/>
</dbReference>